<dbReference type="Pfam" id="PF08659">
    <property type="entry name" value="KR"/>
    <property type="match status" value="1"/>
</dbReference>
<feature type="domain" description="PKS/mFAS DH" evidence="9">
    <location>
        <begin position="1049"/>
        <end position="1390"/>
    </location>
</feature>
<dbReference type="GO" id="GO:0004315">
    <property type="term" value="F:3-oxoacyl-[acyl-carrier-protein] synthase activity"/>
    <property type="evidence" value="ECO:0007669"/>
    <property type="project" value="InterPro"/>
</dbReference>
<dbReference type="InterPro" id="IPR050091">
    <property type="entry name" value="PKS_NRPS_Biosynth_Enz"/>
</dbReference>
<evidence type="ECO:0000256" key="6">
    <source>
        <dbReference type="PROSITE-ProRule" id="PRU01363"/>
    </source>
</evidence>
<feature type="active site" description="Proton donor; for dehydratase activity" evidence="6">
    <location>
        <position position="1291"/>
    </location>
</feature>
<keyword evidence="2" id="KW-0597">Phosphoprotein</keyword>
<dbReference type="EMBL" id="JAQQPM010000009">
    <property type="protein sequence ID" value="KAK2075392.1"/>
    <property type="molecule type" value="Genomic_DNA"/>
</dbReference>
<dbReference type="SUPFAM" id="SSF55048">
    <property type="entry name" value="Probable ACP-binding domain of malonyl-CoA ACP transacylase"/>
    <property type="match status" value="1"/>
</dbReference>
<dbReference type="PROSITE" id="PS00606">
    <property type="entry name" value="KS3_1"/>
    <property type="match status" value="1"/>
</dbReference>
<dbReference type="Pfam" id="PF00109">
    <property type="entry name" value="ketoacyl-synt"/>
    <property type="match status" value="1"/>
</dbReference>
<dbReference type="InterPro" id="IPR049552">
    <property type="entry name" value="PKS_DH_N"/>
</dbReference>
<keyword evidence="1" id="KW-0596">Phosphopantetheine</keyword>
<keyword evidence="11" id="KW-1185">Reference proteome</keyword>
<accession>A0AAD9MGF9</accession>
<dbReference type="InterPro" id="IPR020807">
    <property type="entry name" value="PKS_DH"/>
</dbReference>
<evidence type="ECO:0000259" key="9">
    <source>
        <dbReference type="PROSITE" id="PS52019"/>
    </source>
</evidence>
<dbReference type="SUPFAM" id="SSF53901">
    <property type="entry name" value="Thiolase-like"/>
    <property type="match status" value="1"/>
</dbReference>
<dbReference type="InterPro" id="IPR014031">
    <property type="entry name" value="Ketoacyl_synth_C"/>
</dbReference>
<feature type="region of interest" description="Disordered" evidence="7">
    <location>
        <begin position="1"/>
        <end position="25"/>
    </location>
</feature>
<dbReference type="InterPro" id="IPR001227">
    <property type="entry name" value="Ac_transferase_dom_sf"/>
</dbReference>
<dbReference type="InterPro" id="IPR036291">
    <property type="entry name" value="NAD(P)-bd_dom_sf"/>
</dbReference>
<organism evidence="10 11">
    <name type="scientific">Phyllachora maydis</name>
    <dbReference type="NCBI Taxonomy" id="1825666"/>
    <lineage>
        <taxon>Eukaryota</taxon>
        <taxon>Fungi</taxon>
        <taxon>Dikarya</taxon>
        <taxon>Ascomycota</taxon>
        <taxon>Pezizomycotina</taxon>
        <taxon>Sordariomycetes</taxon>
        <taxon>Sordariomycetidae</taxon>
        <taxon>Phyllachorales</taxon>
        <taxon>Phyllachoraceae</taxon>
        <taxon>Phyllachora</taxon>
    </lineage>
</organism>
<dbReference type="Gene3D" id="3.30.70.3290">
    <property type="match status" value="1"/>
</dbReference>
<dbReference type="InterPro" id="IPR016035">
    <property type="entry name" value="Acyl_Trfase/lysoPLipase"/>
</dbReference>
<evidence type="ECO:0000256" key="2">
    <source>
        <dbReference type="ARBA" id="ARBA00022553"/>
    </source>
</evidence>
<dbReference type="Gene3D" id="3.10.129.110">
    <property type="entry name" value="Polyketide synthase dehydratase"/>
    <property type="match status" value="1"/>
</dbReference>
<feature type="region of interest" description="C-terminal hotdog fold" evidence="6">
    <location>
        <begin position="1221"/>
        <end position="1390"/>
    </location>
</feature>
<dbReference type="GO" id="GO:0044550">
    <property type="term" value="P:secondary metabolite biosynthetic process"/>
    <property type="evidence" value="ECO:0007669"/>
    <property type="project" value="TreeGrafter"/>
</dbReference>
<sequence>METIRGQVELGKTAEGTNHHTPHQQILPTPQTFHLPLQNNNLEGNHSTPAKISLHEFLALSPSGDSGFGGAACSDCFFCTRDTLPKEASTTSISLTNNMADRLDNEPIAIIGLGCRFPGGAESPAALWDMLKNGRNAHVDFPADRLNIKGFYHPSPERADSFNFKKAHFLSSNVGAFDANFFGVAAKEADAIDPQQRILLEVSYEALENAGIPMDKAVGSKTCVFVGSFVKDYEQISMRDAMTTAPDCATGNSIAIMANRISYAFDFSGTSQTIDTGCSASLVSLHQAVNNLRNLQSDMALAGGAGLILTPSTIMPMTSLGFLSKDGKCYTFDHRANGYGRGEGIGMVVLKRLRDALRDNDTIRGVIRGTASNQDGRTPGITVPNPDAQLRCIRAAYENANLTVDNTPYVECHGTGTKVGDWRELKAISTAFCAERETPVLVGSIKPNVGHLEGAAGVAGVIRAVLILENGHIPPHINFEKWNPDIQHEEWKVDIALKGYNLPDGLRRASVNCFGFGGTNAHAVIDDGRSFLEHNRLGGQHNVQYSTEQEEDGEDGKDRSYLYVFSAQHKDGVMKSIDTVREYLAARFDAEPDANPQGARWNGLMRNLSYTLYSRRSLLDYRGWVIASDPSQLAEALLDFDETKLVRASASKPMNATFVFAGQGAQWAGMGQGLMSVRPFAESISSAHLFLQQEFGFDLLRHLHAAAGPTNIDKPEVAQPASTAIQVALTDLLRTVGITPKAVVGHSSGEIAAAYAAGIISRETALAVAYHRGHSAAEIKHATPPLKGRMLATGLSETEAKKVLNAHEVRTMAGKVVIACVNSPRGVTLSGDEAKIGAIQAKLTEMNMFNRLLKVDTAYHSHHMKTVAAGYLDRLRHLASADRPAEPVCPMFSSVYGEEVEAAQITPEYWVENLVSTVQFVKAFQAMLEGLEARGIKPNVYVELSPRSHLGTPVKDILDHAGVPDRSHEYVETLSRTRRCDEAMLETFARLWTAGHRIHLDAFLELPRGKPAPLKCLVDLAPYHWDHSKIYWAESHLSRRHRFRQFGSQDLIGAPTADSVMPHEPRWRGHFRLHENPWMAHHKIQGEMLYPAAGMIAMAIEGGKQVVLDSFQDKPCGMIDYEVRKFHILAPMIVPDNEDGLEHCLNAKRVGERTQGASTTWTYEFTIYSKPGRDPPFVENATGILKVRFSKPGSKVSSPQPRANGTAQALLTGPSADQHHKSPMSPFEFYEGLDVIGMQYGPLFRNITHIGPIDAQLHSLNCATSMTVPHTKTIMPEHFEFDHVIHPATLDTMFQSVFSLGSEPMVPWFLESVRVDARLPVVAGTQLAMQTCAAREGLAQVSADVRAFVSTQPETNGTHGRSSTSVDPCHAKFVEIKGLKAKSLASTAADTLRFLPNHRHLCSEMQWHQDVEHAAFDDLHAWLKLLGFKWPGLSIAHLGNEANIPKTVMSALVAQEPGDKGNAATMSRLGSYLMRARSDRDFNSIKKSLPTKHAALLHKMDNSDGQEHDLVIYEDNVSISATELQALVKPSGFLLVVESTDTIAKNASFPALEAVCKPVAHPELGTLWLWHKPMALRVPVNESVHILHGAAHGGGSSETGAAYLAARLERSGLKVEFLTPEDVDKSPAGLGHNAGATVISLLELEEESSGRLFDMSEAEFDRMKKLMDMSKNLLWLSRGAQMNASSPRSAIFQGWSRTVRSEDAQKNIVTVDVAQPQTVGNRDLAERVAGIFLNSFFGTSDETEYCISAEDIYIPRLMPLTGVNAVIEHGIERAVFFEPGRFSDNKRGHLKLAIATPGDLTSLFYTVDDTATRPLGADEVRIRVHAAGLLPIDAETLRNNTTEMTVGADVYGQILEAGLDAMHMLATSATTGDLIGSHVVALARGTIRQVMIVPAPMVRPRYLPLETFAKHKQLSWSPAVYTTAWRLVSAVGHFLSNWTGPACVPVNMLLVGASSTYGQAFLQLYRVLKAPTQMKIDLMTTAPNDEAEAVERALERTNGEGFDLVIDPTFQGTPVGTECFRGEGTLVELKKPARREKMDDRFGITVTTVNPLTFTERDFADAYDAISTGVSLDAMRPLEPSHIYSAAQVTEAFETLARAPDDAGTIRLDLRHDASLSDEVRIGYAPAKQETLKLKGDAAYLVAGGLGGIGRDIAVWLAEKGAKHIVIASRSGLPDRDQQSGGALAAACQALDTLIDDMGVKVYELKADISDRQALARQLTRLRDTGLPEIAGCIHAAGVLRDYTYRNMTHEAWTTAARVKTVGSWNLHELLPAALDFLIFLSSAAGVIGNRGQANYAAGNAFQDALARHRVSHGHGHTVSLDLGPVLGQGMVDQEMMDLLRGVGFFGIRRADFHFVLERAILGKKVVVPGDTDAAAERARFPAQVVLGVGTGGLIRQNKPADPFWAHTALFAHLNRLDVSASGSAASSSAAGGGIEALNLLDLKPKLKMAATLDDAVQVVLRPFVTAMVAVIPNLAAADVRADMTPTECGSDSMRGTYIDNWLRRTTGVSIGQGINALQIRTICETVARKGGFVEGR</sequence>
<keyword evidence="4" id="KW-0560">Oxidoreductase</keyword>
<dbReference type="SUPFAM" id="SSF51735">
    <property type="entry name" value="NAD(P)-binding Rossmann-fold domains"/>
    <property type="match status" value="1"/>
</dbReference>
<proteinExistence type="predicted"/>
<keyword evidence="3" id="KW-0808">Transferase</keyword>
<dbReference type="Pfam" id="PF21089">
    <property type="entry name" value="PKS_DH_N"/>
    <property type="match status" value="1"/>
</dbReference>
<dbReference type="InterPro" id="IPR020843">
    <property type="entry name" value="ER"/>
</dbReference>
<dbReference type="SMART" id="SM00822">
    <property type="entry name" value="PKS_KR"/>
    <property type="match status" value="1"/>
</dbReference>
<dbReference type="SMART" id="SM00826">
    <property type="entry name" value="PKS_DH"/>
    <property type="match status" value="1"/>
</dbReference>
<evidence type="ECO:0008006" key="12">
    <source>
        <dbReference type="Google" id="ProtNLM"/>
    </source>
</evidence>
<dbReference type="InterPro" id="IPR049900">
    <property type="entry name" value="PKS_mFAS_DH"/>
</dbReference>
<evidence type="ECO:0000259" key="8">
    <source>
        <dbReference type="PROSITE" id="PS52004"/>
    </source>
</evidence>
<dbReference type="SUPFAM" id="SSF50129">
    <property type="entry name" value="GroES-like"/>
    <property type="match status" value="1"/>
</dbReference>
<feature type="domain" description="Ketosynthase family 3 (KS3)" evidence="8">
    <location>
        <begin position="105"/>
        <end position="527"/>
    </location>
</feature>
<evidence type="ECO:0000256" key="4">
    <source>
        <dbReference type="ARBA" id="ARBA00023002"/>
    </source>
</evidence>
<dbReference type="CDD" id="cd00833">
    <property type="entry name" value="PKS"/>
    <property type="match status" value="1"/>
</dbReference>
<dbReference type="InterPro" id="IPR014043">
    <property type="entry name" value="Acyl_transferase_dom"/>
</dbReference>
<dbReference type="GO" id="GO:0016491">
    <property type="term" value="F:oxidoreductase activity"/>
    <property type="evidence" value="ECO:0007669"/>
    <property type="project" value="UniProtKB-KW"/>
</dbReference>
<feature type="region of interest" description="N-terminal hotdog fold" evidence="6">
    <location>
        <begin position="1049"/>
        <end position="1192"/>
    </location>
</feature>
<name>A0AAD9MGF9_9PEZI</name>
<comment type="caution">
    <text evidence="10">The sequence shown here is derived from an EMBL/GenBank/DDBJ whole genome shotgun (WGS) entry which is preliminary data.</text>
</comment>
<dbReference type="PANTHER" id="PTHR43775:SF29">
    <property type="entry name" value="ASPERFURANONE POLYKETIDE SYNTHASE AFOG-RELATED"/>
    <property type="match status" value="1"/>
</dbReference>
<dbReference type="InterPro" id="IPR042104">
    <property type="entry name" value="PKS_dehydratase_sf"/>
</dbReference>
<dbReference type="InterPro" id="IPR016039">
    <property type="entry name" value="Thiolase-like"/>
</dbReference>
<dbReference type="PANTHER" id="PTHR43775">
    <property type="entry name" value="FATTY ACID SYNTHASE"/>
    <property type="match status" value="1"/>
</dbReference>
<dbReference type="InterPro" id="IPR032821">
    <property type="entry name" value="PKS_assoc"/>
</dbReference>
<dbReference type="PROSITE" id="PS52019">
    <property type="entry name" value="PKS_MFAS_DH"/>
    <property type="match status" value="1"/>
</dbReference>
<evidence type="ECO:0000256" key="7">
    <source>
        <dbReference type="SAM" id="MobiDB-lite"/>
    </source>
</evidence>
<dbReference type="SMART" id="SM00825">
    <property type="entry name" value="PKS_KS"/>
    <property type="match status" value="1"/>
</dbReference>
<dbReference type="InterPro" id="IPR011032">
    <property type="entry name" value="GroES-like_sf"/>
</dbReference>
<keyword evidence="5" id="KW-0511">Multifunctional enzyme</keyword>
<dbReference type="Gene3D" id="3.40.366.10">
    <property type="entry name" value="Malonyl-Coenzyme A Acyl Carrier Protein, domain 2"/>
    <property type="match status" value="1"/>
</dbReference>
<dbReference type="Gene3D" id="3.40.47.10">
    <property type="match status" value="1"/>
</dbReference>
<evidence type="ECO:0000313" key="11">
    <source>
        <dbReference type="Proteomes" id="UP001217918"/>
    </source>
</evidence>
<dbReference type="SUPFAM" id="SSF52151">
    <property type="entry name" value="FabD/lysophospholipase-like"/>
    <property type="match status" value="1"/>
</dbReference>
<evidence type="ECO:0000256" key="5">
    <source>
        <dbReference type="ARBA" id="ARBA00023268"/>
    </source>
</evidence>
<feature type="active site" description="Proton acceptor; for dehydratase activity" evidence="6">
    <location>
        <position position="1082"/>
    </location>
</feature>
<dbReference type="InterPro" id="IPR057326">
    <property type="entry name" value="KR_dom"/>
</dbReference>
<dbReference type="Pfam" id="PF23114">
    <property type="entry name" value="NAD-bd_HRPKS_sdrA"/>
    <property type="match status" value="1"/>
</dbReference>
<dbReference type="Pfam" id="PF02801">
    <property type="entry name" value="Ketoacyl-synt_C"/>
    <property type="match status" value="1"/>
</dbReference>
<dbReference type="Pfam" id="PF14765">
    <property type="entry name" value="PS-DH"/>
    <property type="match status" value="1"/>
</dbReference>
<reference evidence="10" key="1">
    <citation type="journal article" date="2023" name="Mol. Plant Microbe Interact.">
        <title>Elucidating the Obligate Nature and Biological Capacity of an Invasive Fungal Corn Pathogen.</title>
        <authorList>
            <person name="MacCready J.S."/>
            <person name="Roggenkamp E.M."/>
            <person name="Gdanetz K."/>
            <person name="Chilvers M.I."/>
        </authorList>
    </citation>
    <scope>NUCLEOTIDE SEQUENCE</scope>
    <source>
        <strain evidence="10">PM02</strain>
    </source>
</reference>
<dbReference type="InterPro" id="IPR018201">
    <property type="entry name" value="Ketoacyl_synth_AS"/>
</dbReference>
<dbReference type="InterPro" id="IPR056501">
    <property type="entry name" value="NAD-bd_HRPKS_sdrA"/>
</dbReference>
<gene>
    <name evidence="10" type="ORF">P8C59_009521</name>
</gene>
<dbReference type="SMART" id="SM00827">
    <property type="entry name" value="PKS_AT"/>
    <property type="match status" value="1"/>
</dbReference>
<dbReference type="GO" id="GO:0006633">
    <property type="term" value="P:fatty acid biosynthetic process"/>
    <property type="evidence" value="ECO:0007669"/>
    <property type="project" value="InterPro"/>
</dbReference>
<dbReference type="InterPro" id="IPR014030">
    <property type="entry name" value="Ketoacyl_synth_N"/>
</dbReference>
<protein>
    <recommendedName>
        <fullName evidence="12">Polyketide synthase</fullName>
    </recommendedName>
</protein>
<dbReference type="InterPro" id="IPR020841">
    <property type="entry name" value="PKS_Beta-ketoAc_synthase_dom"/>
</dbReference>
<dbReference type="Pfam" id="PF00698">
    <property type="entry name" value="Acyl_transf_1"/>
    <property type="match status" value="1"/>
</dbReference>
<dbReference type="CDD" id="cd05274">
    <property type="entry name" value="KR_FAS_SDR_x"/>
    <property type="match status" value="1"/>
</dbReference>
<dbReference type="InterPro" id="IPR013968">
    <property type="entry name" value="PKS_KR"/>
</dbReference>
<dbReference type="InterPro" id="IPR049551">
    <property type="entry name" value="PKS_DH_C"/>
</dbReference>
<dbReference type="PROSITE" id="PS52004">
    <property type="entry name" value="KS3_2"/>
    <property type="match status" value="1"/>
</dbReference>
<dbReference type="SMART" id="SM00829">
    <property type="entry name" value="PKS_ER"/>
    <property type="match status" value="1"/>
</dbReference>
<dbReference type="GO" id="GO:0004312">
    <property type="term" value="F:fatty acid synthase activity"/>
    <property type="evidence" value="ECO:0007669"/>
    <property type="project" value="TreeGrafter"/>
</dbReference>
<dbReference type="InterPro" id="IPR016036">
    <property type="entry name" value="Malonyl_transacylase_ACP-bd"/>
</dbReference>
<evidence type="ECO:0000313" key="10">
    <source>
        <dbReference type="EMBL" id="KAK2075392.1"/>
    </source>
</evidence>
<evidence type="ECO:0000256" key="3">
    <source>
        <dbReference type="ARBA" id="ARBA00022679"/>
    </source>
</evidence>
<dbReference type="Pfam" id="PF16197">
    <property type="entry name" value="KAsynt_C_assoc"/>
    <property type="match status" value="1"/>
</dbReference>
<dbReference type="Proteomes" id="UP001217918">
    <property type="component" value="Unassembled WGS sequence"/>
</dbReference>
<dbReference type="Gene3D" id="3.90.180.10">
    <property type="entry name" value="Medium-chain alcohol dehydrogenases, catalytic domain"/>
    <property type="match status" value="1"/>
</dbReference>
<evidence type="ECO:0000256" key="1">
    <source>
        <dbReference type="ARBA" id="ARBA00022450"/>
    </source>
</evidence>
<dbReference type="Gene3D" id="3.40.50.720">
    <property type="entry name" value="NAD(P)-binding Rossmann-like Domain"/>
    <property type="match status" value="2"/>
</dbReference>